<dbReference type="SUPFAM" id="SSF55945">
    <property type="entry name" value="TATA-box binding protein-like"/>
    <property type="match status" value="1"/>
</dbReference>
<comment type="caution">
    <text evidence="11">The sequence shown here is derived from an EMBL/GenBank/DDBJ whole genome shotgun (WGS) entry which is preliminary data.</text>
</comment>
<dbReference type="SMART" id="SM01009">
    <property type="entry name" value="AlkA_N"/>
    <property type="match status" value="1"/>
</dbReference>
<dbReference type="Pfam" id="PF00730">
    <property type="entry name" value="HhH-GPD"/>
    <property type="match status" value="1"/>
</dbReference>
<dbReference type="InterPro" id="IPR023170">
    <property type="entry name" value="HhH_base_excis_C"/>
</dbReference>
<evidence type="ECO:0000256" key="5">
    <source>
        <dbReference type="ARBA" id="ARBA00022763"/>
    </source>
</evidence>
<dbReference type="Gene3D" id="1.10.1670.10">
    <property type="entry name" value="Helix-hairpin-Helix base-excision DNA repair enzymes (C-terminal)"/>
    <property type="match status" value="1"/>
</dbReference>
<name>A0ABW1T223_9ACTN</name>
<dbReference type="InterPro" id="IPR009057">
    <property type="entry name" value="Homeodomain-like_sf"/>
</dbReference>
<dbReference type="EMBL" id="JBHSTI010000008">
    <property type="protein sequence ID" value="MFC6238773.1"/>
    <property type="molecule type" value="Genomic_DNA"/>
</dbReference>
<dbReference type="InterPro" id="IPR035451">
    <property type="entry name" value="Ada-like_dom_sf"/>
</dbReference>
<comment type="catalytic activity">
    <reaction evidence="1">
        <text>Hydrolysis of alkylated DNA, releasing 3-methyladenine, 3-methylguanine, 7-methylguanine and 7-methyladenine.</text>
        <dbReference type="EC" id="3.2.2.21"/>
    </reaction>
</comment>
<gene>
    <name evidence="11" type="ORF">ACFQGU_12865</name>
</gene>
<evidence type="ECO:0000256" key="9">
    <source>
        <dbReference type="ARBA" id="ARBA00023204"/>
    </source>
</evidence>
<dbReference type="Gene3D" id="3.40.10.10">
    <property type="entry name" value="DNA Methylphosphotriester Repair Domain"/>
    <property type="match status" value="1"/>
</dbReference>
<dbReference type="EC" id="3.2.2.21" evidence="3"/>
<keyword evidence="7" id="KW-0010">Activator</keyword>
<dbReference type="InterPro" id="IPR004026">
    <property type="entry name" value="Ada_DNA_repair_Zn-bd"/>
</dbReference>
<dbReference type="InterPro" id="IPR010316">
    <property type="entry name" value="AlkA_N"/>
</dbReference>
<keyword evidence="5" id="KW-0227">DNA damage</keyword>
<evidence type="ECO:0000256" key="2">
    <source>
        <dbReference type="ARBA" id="ARBA00001947"/>
    </source>
</evidence>
<dbReference type="SMART" id="SM00342">
    <property type="entry name" value="HTH_ARAC"/>
    <property type="match status" value="1"/>
</dbReference>
<dbReference type="Pfam" id="PF06029">
    <property type="entry name" value="AlkA_N"/>
    <property type="match status" value="1"/>
</dbReference>
<accession>A0ABW1T223</accession>
<dbReference type="Pfam" id="PF02805">
    <property type="entry name" value="Ada_Zn_binding"/>
    <property type="match status" value="1"/>
</dbReference>
<dbReference type="Gene3D" id="1.10.10.60">
    <property type="entry name" value="Homeodomain-like"/>
    <property type="match status" value="1"/>
</dbReference>
<keyword evidence="9" id="KW-0234">DNA repair</keyword>
<keyword evidence="4" id="KW-0489">Methyltransferase</keyword>
<evidence type="ECO:0000256" key="1">
    <source>
        <dbReference type="ARBA" id="ARBA00000086"/>
    </source>
</evidence>
<keyword evidence="12" id="KW-1185">Reference proteome</keyword>
<evidence type="ECO:0000256" key="6">
    <source>
        <dbReference type="ARBA" id="ARBA00023015"/>
    </source>
</evidence>
<sequence length="503" mass="52767">MSSRVQVVEQPGLAPAGLDPDAAYAALAARDRRFDGRIWFGVTSTGVYCRPVCPAQTPKAQNVRFFAAPAAAVSAGFRACRRCRPDSAPGSRHWDHRGDLVGRALRLIADGAIDDGGVAGLARTLHVSERHLHRSLVAEVGAGPLQLAVSRRAQTAKLLVEQTDLSLAEIAFASGFSSVRQFNDVMRREFGIAPSGLRRTPSERIPSADPALVLRLRLRPPYDADALGAFLAARTVAGLEEHVPGRRWTHRRVVPLPTRAAVTEVTVHGDHVVVRSGADVRDTAALVRRVRRWLDLDADPATVDAALGLDPALAPLVGAHPGLRVPTTVDPWETVVRAVVGQQVSVAAAGTLLARLVAAHGTEVAGESGLRAFPRPAAIAALDPAAITGMPGSRARTLVALAAAVADGSVALGSPDLDEVEAALLAIPGAGPWTTGYVRLRALADPDAFPASDLGLRHAAGALGLPEAARALGAHVSAWSPWRSYAAQHLWTSLAPAPVKEPS</sequence>
<dbReference type="PANTHER" id="PTHR43003">
    <property type="entry name" value="DNA-3-METHYLADENINE GLYCOSYLASE"/>
    <property type="match status" value="1"/>
</dbReference>
<dbReference type="RefSeq" id="WP_386767275.1">
    <property type="nucleotide sequence ID" value="NZ_JBHSTI010000008.1"/>
</dbReference>
<dbReference type="InterPro" id="IPR003265">
    <property type="entry name" value="HhH-GPD_domain"/>
</dbReference>
<proteinExistence type="predicted"/>
<dbReference type="InterPro" id="IPR018060">
    <property type="entry name" value="HTH_AraC"/>
</dbReference>
<evidence type="ECO:0000256" key="8">
    <source>
        <dbReference type="ARBA" id="ARBA00023163"/>
    </source>
</evidence>
<comment type="cofactor">
    <cofactor evidence="2">
        <name>Zn(2+)</name>
        <dbReference type="ChEBI" id="CHEBI:29105"/>
    </cofactor>
</comment>
<dbReference type="SUPFAM" id="SSF57884">
    <property type="entry name" value="Ada DNA repair protein, N-terminal domain (N-Ada 10)"/>
    <property type="match status" value="1"/>
</dbReference>
<protein>
    <recommendedName>
        <fullName evidence="3">DNA-3-methyladenine glycosylase II</fullName>
        <ecNumber evidence="3">3.2.2.21</ecNumber>
    </recommendedName>
</protein>
<evidence type="ECO:0000313" key="11">
    <source>
        <dbReference type="EMBL" id="MFC6238773.1"/>
    </source>
</evidence>
<dbReference type="InterPro" id="IPR011257">
    <property type="entry name" value="DNA_glycosylase"/>
</dbReference>
<dbReference type="InterPro" id="IPR051912">
    <property type="entry name" value="Alkylbase_DNA_Glycosylase/TA"/>
</dbReference>
<dbReference type="Gene3D" id="1.10.340.30">
    <property type="entry name" value="Hypothetical protein, domain 2"/>
    <property type="match status" value="1"/>
</dbReference>
<keyword evidence="6" id="KW-0805">Transcription regulation</keyword>
<feature type="domain" description="HTH araC/xylS-type" evidence="10">
    <location>
        <begin position="102"/>
        <end position="200"/>
    </location>
</feature>
<dbReference type="SMART" id="SM00478">
    <property type="entry name" value="ENDO3c"/>
    <property type="match status" value="1"/>
</dbReference>
<organism evidence="11 12">
    <name type="scientific">Longivirga aurantiaca</name>
    <dbReference type="NCBI Taxonomy" id="1837743"/>
    <lineage>
        <taxon>Bacteria</taxon>
        <taxon>Bacillati</taxon>
        <taxon>Actinomycetota</taxon>
        <taxon>Actinomycetes</taxon>
        <taxon>Sporichthyales</taxon>
        <taxon>Sporichthyaceae</taxon>
        <taxon>Longivirga</taxon>
    </lineage>
</organism>
<dbReference type="SUPFAM" id="SSF46689">
    <property type="entry name" value="Homeodomain-like"/>
    <property type="match status" value="1"/>
</dbReference>
<dbReference type="PROSITE" id="PS01124">
    <property type="entry name" value="HTH_ARAC_FAMILY_2"/>
    <property type="match status" value="1"/>
</dbReference>
<evidence type="ECO:0000259" key="10">
    <source>
        <dbReference type="PROSITE" id="PS01124"/>
    </source>
</evidence>
<dbReference type="PANTHER" id="PTHR43003:SF13">
    <property type="entry name" value="DNA-3-METHYLADENINE GLYCOSYLASE 2"/>
    <property type="match status" value="1"/>
</dbReference>
<dbReference type="Pfam" id="PF12833">
    <property type="entry name" value="HTH_18"/>
    <property type="match status" value="1"/>
</dbReference>
<dbReference type="SUPFAM" id="SSF48150">
    <property type="entry name" value="DNA-glycosylase"/>
    <property type="match status" value="1"/>
</dbReference>
<keyword evidence="8" id="KW-0804">Transcription</keyword>
<reference evidence="12" key="1">
    <citation type="journal article" date="2019" name="Int. J. Syst. Evol. Microbiol.">
        <title>The Global Catalogue of Microorganisms (GCM) 10K type strain sequencing project: providing services to taxonomists for standard genome sequencing and annotation.</title>
        <authorList>
            <consortium name="The Broad Institute Genomics Platform"/>
            <consortium name="The Broad Institute Genome Sequencing Center for Infectious Disease"/>
            <person name="Wu L."/>
            <person name="Ma J."/>
        </authorList>
    </citation>
    <scope>NUCLEOTIDE SEQUENCE [LARGE SCALE GENOMIC DNA]</scope>
    <source>
        <strain evidence="12">CGMCC 4.7317</strain>
    </source>
</reference>
<dbReference type="InterPro" id="IPR037046">
    <property type="entry name" value="AlkA_N_sf"/>
</dbReference>
<evidence type="ECO:0000256" key="3">
    <source>
        <dbReference type="ARBA" id="ARBA00012000"/>
    </source>
</evidence>
<keyword evidence="4" id="KW-0808">Transferase</keyword>
<evidence type="ECO:0000313" key="12">
    <source>
        <dbReference type="Proteomes" id="UP001596138"/>
    </source>
</evidence>
<dbReference type="Gene3D" id="3.30.310.20">
    <property type="entry name" value="DNA-3-methyladenine glycosylase AlkA, N-terminal domain"/>
    <property type="match status" value="1"/>
</dbReference>
<evidence type="ECO:0000256" key="7">
    <source>
        <dbReference type="ARBA" id="ARBA00023159"/>
    </source>
</evidence>
<dbReference type="Proteomes" id="UP001596138">
    <property type="component" value="Unassembled WGS sequence"/>
</dbReference>
<evidence type="ECO:0000256" key="4">
    <source>
        <dbReference type="ARBA" id="ARBA00022603"/>
    </source>
</evidence>